<name>A0ABM7LF19_9PSED</name>
<organism evidence="1 2">
    <name type="scientific">Pseudomonas solani</name>
    <dbReference type="NCBI Taxonomy" id="2731552"/>
    <lineage>
        <taxon>Bacteria</taxon>
        <taxon>Pseudomonadati</taxon>
        <taxon>Pseudomonadota</taxon>
        <taxon>Gammaproteobacteria</taxon>
        <taxon>Pseudomonadales</taxon>
        <taxon>Pseudomonadaceae</taxon>
        <taxon>Pseudomonas</taxon>
    </lineage>
</organism>
<dbReference type="Proteomes" id="UP001064896">
    <property type="component" value="Chromosome"/>
</dbReference>
<dbReference type="InterPro" id="IPR043773">
    <property type="entry name" value="JetA"/>
</dbReference>
<proteinExistence type="predicted"/>
<sequence length="430" mass="48874">MWGEGARSPGEEAPKATVIRTIETFLVADDPWGELESPINIRAHGIYQVLLTAGWLSQRRCGVVEQVTLKPVIARFFTVLAEFSHSKPEFLAGKVRSIFVSLRAVDTENAIELYHEAATQAKRCMAHIANTSCRIQDLMDVLVTKTTASEFVRGYFEEYIEKLFIADYSDFRTNNHPLQFRSQIIGLVLQFQHDAGKRAALINWYLDGGNDLIRAEALYERDTALLLRLRDVEKHLQRLDEEIRDAHQRAMAYFEYKLRSPGNFDKLISRALSAVGAMEENHLALPEVSGFFHASEFGLARPRAAQRPHEPTPVEPYVPTIEELAMEALRQRMNAERNVTPTKLANYVAAHLGQETEVISDDLKIESISDLCCYQRLLLIASRDSCPPAKRKNDPHLQMVPGMHVVFVPDAETKNDYLEHQQFVIYARKP</sequence>
<evidence type="ECO:0000313" key="2">
    <source>
        <dbReference type="Proteomes" id="UP001064896"/>
    </source>
</evidence>
<evidence type="ECO:0000313" key="1">
    <source>
        <dbReference type="EMBL" id="BCD88136.1"/>
    </source>
</evidence>
<accession>A0ABM7LF19</accession>
<gene>
    <name evidence="1" type="ORF">PSm6_45430</name>
</gene>
<dbReference type="EMBL" id="AP023081">
    <property type="protein sequence ID" value="BCD88136.1"/>
    <property type="molecule type" value="Genomic_DNA"/>
</dbReference>
<keyword evidence="2" id="KW-1185">Reference proteome</keyword>
<protein>
    <submittedName>
        <fullName evidence="1">Uncharacterized protein</fullName>
    </submittedName>
</protein>
<reference evidence="1" key="1">
    <citation type="submission" date="2020-05" db="EMBL/GenBank/DDBJ databases">
        <title>Complete genome sequence of Pseudomonas sp. Sm006.</title>
        <authorList>
            <person name="Takeuchi K."/>
            <person name="Someya N."/>
        </authorList>
    </citation>
    <scope>NUCLEOTIDE SEQUENCE</scope>
    <source>
        <strain evidence="1">Sm006</strain>
    </source>
</reference>
<dbReference type="Pfam" id="PF18982">
    <property type="entry name" value="JetA"/>
    <property type="match status" value="1"/>
</dbReference>